<dbReference type="PANTHER" id="PTHR18952:SF265">
    <property type="entry name" value="CARBONIC ANHYDRASE"/>
    <property type="match status" value="1"/>
</dbReference>
<dbReference type="InterPro" id="IPR018338">
    <property type="entry name" value="Carbonic_anhydrase_a-class_CS"/>
</dbReference>
<protein>
    <recommendedName>
        <fullName evidence="3 8">Carbonic anhydrase</fullName>
        <ecNumber evidence="3 8">4.2.1.1</ecNumber>
    </recommendedName>
</protein>
<keyword evidence="4 8" id="KW-0479">Metal-binding</keyword>
<dbReference type="SUPFAM" id="SSF51069">
    <property type="entry name" value="Carbonic anhydrase"/>
    <property type="match status" value="1"/>
</dbReference>
<dbReference type="InterPro" id="IPR001148">
    <property type="entry name" value="CA_dom"/>
</dbReference>
<organism evidence="10">
    <name type="scientific">Darwinula stevensoni</name>
    <dbReference type="NCBI Taxonomy" id="69355"/>
    <lineage>
        <taxon>Eukaryota</taxon>
        <taxon>Metazoa</taxon>
        <taxon>Ecdysozoa</taxon>
        <taxon>Arthropoda</taxon>
        <taxon>Crustacea</taxon>
        <taxon>Oligostraca</taxon>
        <taxon>Ostracoda</taxon>
        <taxon>Podocopa</taxon>
        <taxon>Podocopida</taxon>
        <taxon>Darwinulocopina</taxon>
        <taxon>Darwinuloidea</taxon>
        <taxon>Darwinulidae</taxon>
        <taxon>Darwinula</taxon>
    </lineage>
</organism>
<dbReference type="SMART" id="SM01057">
    <property type="entry name" value="Carb_anhydrase"/>
    <property type="match status" value="1"/>
</dbReference>
<dbReference type="PANTHER" id="PTHR18952">
    <property type="entry name" value="CARBONIC ANHYDRASE"/>
    <property type="match status" value="1"/>
</dbReference>
<evidence type="ECO:0000256" key="5">
    <source>
        <dbReference type="ARBA" id="ARBA00022833"/>
    </source>
</evidence>
<comment type="catalytic activity">
    <reaction evidence="7 8">
        <text>hydrogencarbonate + H(+) = CO2 + H2O</text>
        <dbReference type="Rhea" id="RHEA:10748"/>
        <dbReference type="ChEBI" id="CHEBI:15377"/>
        <dbReference type="ChEBI" id="CHEBI:15378"/>
        <dbReference type="ChEBI" id="CHEBI:16526"/>
        <dbReference type="ChEBI" id="CHEBI:17544"/>
        <dbReference type="EC" id="4.2.1.1"/>
    </reaction>
</comment>
<accession>A0A7R9FQV8</accession>
<dbReference type="InterPro" id="IPR023561">
    <property type="entry name" value="Carbonic_anhydrase_a-class"/>
</dbReference>
<evidence type="ECO:0000256" key="2">
    <source>
        <dbReference type="ARBA" id="ARBA00010718"/>
    </source>
</evidence>
<proteinExistence type="inferred from homology"/>
<dbReference type="PROSITE" id="PS00162">
    <property type="entry name" value="ALPHA_CA_1"/>
    <property type="match status" value="1"/>
</dbReference>
<dbReference type="GO" id="GO:0008270">
    <property type="term" value="F:zinc ion binding"/>
    <property type="evidence" value="ECO:0007669"/>
    <property type="project" value="UniProtKB-UniRule"/>
</dbReference>
<evidence type="ECO:0000256" key="8">
    <source>
        <dbReference type="RuleBase" id="RU367011"/>
    </source>
</evidence>
<dbReference type="PROSITE" id="PS51144">
    <property type="entry name" value="ALPHA_CA_2"/>
    <property type="match status" value="1"/>
</dbReference>
<evidence type="ECO:0000256" key="4">
    <source>
        <dbReference type="ARBA" id="ARBA00022723"/>
    </source>
</evidence>
<name>A0A7R9FQV8_9CRUS</name>
<dbReference type="Pfam" id="PF00194">
    <property type="entry name" value="Carb_anhydrase"/>
    <property type="match status" value="1"/>
</dbReference>
<sequence>MCGGPSQSPLDLGNVTFADLGIFRFQGYGLLPTSVNVTNNGQTAHVTLKTKNPLKLSGGSLPGEYVFDQLHFHWGSSLDRGSEHTIEGTKFPMEMHMVHYNAKFKNVTEATASGEQTAFAVLGFFFEVAVT</sequence>
<dbReference type="EMBL" id="LR903277">
    <property type="protein sequence ID" value="CAD7251716.1"/>
    <property type="molecule type" value="Genomic_DNA"/>
</dbReference>
<dbReference type="InterPro" id="IPR036398">
    <property type="entry name" value="CA_dom_sf"/>
</dbReference>
<feature type="domain" description="Alpha-carbonic anhydrase" evidence="9">
    <location>
        <begin position="1"/>
        <end position="131"/>
    </location>
</feature>
<evidence type="ECO:0000256" key="3">
    <source>
        <dbReference type="ARBA" id="ARBA00012925"/>
    </source>
</evidence>
<dbReference type="Proteomes" id="UP000677054">
    <property type="component" value="Unassembled WGS sequence"/>
</dbReference>
<reference evidence="10" key="1">
    <citation type="submission" date="2020-11" db="EMBL/GenBank/DDBJ databases">
        <authorList>
            <person name="Tran Van P."/>
        </authorList>
    </citation>
    <scope>NUCLEOTIDE SEQUENCE</scope>
</reference>
<evidence type="ECO:0000259" key="9">
    <source>
        <dbReference type="PROSITE" id="PS51144"/>
    </source>
</evidence>
<dbReference type="EC" id="4.2.1.1" evidence="3 8"/>
<keyword evidence="6 8" id="KW-0456">Lyase</keyword>
<comment type="cofactor">
    <cofactor evidence="8">
        <name>Zn(2+)</name>
        <dbReference type="ChEBI" id="CHEBI:29105"/>
    </cofactor>
</comment>
<evidence type="ECO:0000313" key="11">
    <source>
        <dbReference type="Proteomes" id="UP000677054"/>
    </source>
</evidence>
<comment type="similarity">
    <text evidence="2 8">Belongs to the alpha-carbonic anhydrase family.</text>
</comment>
<gene>
    <name evidence="10" type="ORF">DSTB1V02_LOCUS11478</name>
</gene>
<dbReference type="EMBL" id="CAJPEV010003760">
    <property type="protein sequence ID" value="CAG0900485.1"/>
    <property type="molecule type" value="Genomic_DNA"/>
</dbReference>
<dbReference type="OrthoDB" id="429145at2759"/>
<keyword evidence="5 8" id="KW-0862">Zinc</keyword>
<comment type="function">
    <text evidence="1 8">Reversible hydration of carbon dioxide.</text>
</comment>
<keyword evidence="11" id="KW-1185">Reference proteome</keyword>
<dbReference type="Gene3D" id="3.10.200.10">
    <property type="entry name" value="Alpha carbonic anhydrase"/>
    <property type="match status" value="1"/>
</dbReference>
<dbReference type="AlphaFoldDB" id="A0A7R9FQV8"/>
<evidence type="ECO:0000256" key="6">
    <source>
        <dbReference type="ARBA" id="ARBA00023239"/>
    </source>
</evidence>
<evidence type="ECO:0000256" key="7">
    <source>
        <dbReference type="ARBA" id="ARBA00048348"/>
    </source>
</evidence>
<evidence type="ECO:0000313" key="10">
    <source>
        <dbReference type="EMBL" id="CAD7251716.1"/>
    </source>
</evidence>
<evidence type="ECO:0000256" key="1">
    <source>
        <dbReference type="ARBA" id="ARBA00002904"/>
    </source>
</evidence>
<dbReference type="GO" id="GO:0004089">
    <property type="term" value="F:carbonate dehydratase activity"/>
    <property type="evidence" value="ECO:0007669"/>
    <property type="project" value="UniProtKB-UniRule"/>
</dbReference>